<evidence type="ECO:0000313" key="7">
    <source>
        <dbReference type="Proteomes" id="UP000199658"/>
    </source>
</evidence>
<dbReference type="InterPro" id="IPR015815">
    <property type="entry name" value="HIBADH-related"/>
</dbReference>
<dbReference type="InterPro" id="IPR013328">
    <property type="entry name" value="6PGD_dom2"/>
</dbReference>
<dbReference type="GO" id="GO:0051287">
    <property type="term" value="F:NAD binding"/>
    <property type="evidence" value="ECO:0007669"/>
    <property type="project" value="InterPro"/>
</dbReference>
<name>A0A1I6GSA9_9RHOB</name>
<dbReference type="EMBL" id="FOYO01000001">
    <property type="protein sequence ID" value="SFR44947.1"/>
    <property type="molecule type" value="Genomic_DNA"/>
</dbReference>
<evidence type="ECO:0000313" key="6">
    <source>
        <dbReference type="EMBL" id="SFR44947.1"/>
    </source>
</evidence>
<keyword evidence="2" id="KW-0520">NAD</keyword>
<dbReference type="InterPro" id="IPR036291">
    <property type="entry name" value="NAD(P)-bd_dom_sf"/>
</dbReference>
<dbReference type="PIRSF" id="PIRSF000103">
    <property type="entry name" value="HIBADH"/>
    <property type="match status" value="1"/>
</dbReference>
<keyword evidence="1" id="KW-0560">Oxidoreductase</keyword>
<feature type="domain" description="6-phosphogluconate dehydrogenase NADP-binding" evidence="4">
    <location>
        <begin position="6"/>
        <end position="156"/>
    </location>
</feature>
<dbReference type="InterPro" id="IPR006115">
    <property type="entry name" value="6PGDH_NADP-bd"/>
</dbReference>
<evidence type="ECO:0000256" key="3">
    <source>
        <dbReference type="PIRSR" id="PIRSR000103-1"/>
    </source>
</evidence>
<dbReference type="STRING" id="670154.SAMN04488002_1900"/>
<dbReference type="Proteomes" id="UP000199658">
    <property type="component" value="Unassembled WGS sequence"/>
</dbReference>
<evidence type="ECO:0000259" key="5">
    <source>
        <dbReference type="Pfam" id="PF14833"/>
    </source>
</evidence>
<dbReference type="Gene3D" id="1.10.1040.10">
    <property type="entry name" value="N-(1-d-carboxylethyl)-l-norvaline Dehydrogenase, domain 2"/>
    <property type="match status" value="1"/>
</dbReference>
<reference evidence="7" key="1">
    <citation type="submission" date="2016-10" db="EMBL/GenBank/DDBJ databases">
        <authorList>
            <person name="Varghese N."/>
            <person name="Submissions S."/>
        </authorList>
    </citation>
    <scope>NUCLEOTIDE SEQUENCE [LARGE SCALE GENOMIC DNA]</scope>
    <source>
        <strain evidence="7">DSM 26921</strain>
    </source>
</reference>
<dbReference type="GO" id="GO:0050661">
    <property type="term" value="F:NADP binding"/>
    <property type="evidence" value="ECO:0007669"/>
    <property type="project" value="InterPro"/>
</dbReference>
<dbReference type="PANTHER" id="PTHR43060:SF15">
    <property type="entry name" value="3-HYDROXYISOBUTYRATE DEHYDROGENASE-LIKE 1, MITOCHONDRIAL-RELATED"/>
    <property type="match status" value="1"/>
</dbReference>
<proteinExistence type="predicted"/>
<evidence type="ECO:0000256" key="1">
    <source>
        <dbReference type="ARBA" id="ARBA00023002"/>
    </source>
</evidence>
<dbReference type="InterPro" id="IPR008927">
    <property type="entry name" value="6-PGluconate_DH-like_C_sf"/>
</dbReference>
<accession>A0A1I6GSA9</accession>
<protein>
    <submittedName>
        <fullName evidence="6">3-hydroxyisobutyrate dehydrogenase</fullName>
    </submittedName>
</protein>
<dbReference type="Pfam" id="PF14833">
    <property type="entry name" value="NAD_binding_11"/>
    <property type="match status" value="1"/>
</dbReference>
<keyword evidence="7" id="KW-1185">Reference proteome</keyword>
<sequence length="298" mass="30893">MSKESVGFVGVGLMGHGMAKNIMAAGYPLTVIAHRSRNAVEDLVDSGATEVQTLPDLARASSIIHICAPGSPQVEAIIAELLPAMAKGTVVVDCSTSDPGSTEKLAALLDAQGCHLADAPLGGTPVQAEAGQLATMVGATDEIFARLEPVLDAWAGGGVVHLGAIGKGHQMKLLNNFLAMGYAAMYSEALALSEKVGITTAQFDSVIRGSRMDCGFYQTFMGYSLEGNREAHKFTLTNAYKDMRYLASMADGAGIANPVGSAVKNSFALALSTGGDGPEDYVPHLVDYIGKANAVEKA</sequence>
<dbReference type="PANTHER" id="PTHR43060">
    <property type="entry name" value="3-HYDROXYISOBUTYRATE DEHYDROGENASE-LIKE 1, MITOCHONDRIAL-RELATED"/>
    <property type="match status" value="1"/>
</dbReference>
<dbReference type="InterPro" id="IPR029154">
    <property type="entry name" value="HIBADH-like_NADP-bd"/>
</dbReference>
<dbReference type="AlphaFoldDB" id="A0A1I6GSA9"/>
<dbReference type="SUPFAM" id="SSF48179">
    <property type="entry name" value="6-phosphogluconate dehydrogenase C-terminal domain-like"/>
    <property type="match status" value="1"/>
</dbReference>
<dbReference type="SUPFAM" id="SSF51735">
    <property type="entry name" value="NAD(P)-binding Rossmann-fold domains"/>
    <property type="match status" value="1"/>
</dbReference>
<organism evidence="6 7">
    <name type="scientific">Litoreibacter janthinus</name>
    <dbReference type="NCBI Taxonomy" id="670154"/>
    <lineage>
        <taxon>Bacteria</taxon>
        <taxon>Pseudomonadati</taxon>
        <taxon>Pseudomonadota</taxon>
        <taxon>Alphaproteobacteria</taxon>
        <taxon>Rhodobacterales</taxon>
        <taxon>Roseobacteraceae</taxon>
        <taxon>Litoreibacter</taxon>
    </lineage>
</organism>
<feature type="domain" description="3-hydroxyisobutyrate dehydrogenase-like NAD-binding" evidence="5">
    <location>
        <begin position="166"/>
        <end position="276"/>
    </location>
</feature>
<gene>
    <name evidence="6" type="ORF">SAMN04488002_1900</name>
</gene>
<evidence type="ECO:0000259" key="4">
    <source>
        <dbReference type="Pfam" id="PF03446"/>
    </source>
</evidence>
<evidence type="ECO:0000256" key="2">
    <source>
        <dbReference type="ARBA" id="ARBA00023027"/>
    </source>
</evidence>
<feature type="active site" evidence="3">
    <location>
        <position position="172"/>
    </location>
</feature>
<dbReference type="Pfam" id="PF03446">
    <property type="entry name" value="NAD_binding_2"/>
    <property type="match status" value="1"/>
</dbReference>
<dbReference type="GO" id="GO:0016491">
    <property type="term" value="F:oxidoreductase activity"/>
    <property type="evidence" value="ECO:0007669"/>
    <property type="project" value="UniProtKB-KW"/>
</dbReference>
<dbReference type="Gene3D" id="3.40.50.720">
    <property type="entry name" value="NAD(P)-binding Rossmann-like Domain"/>
    <property type="match status" value="1"/>
</dbReference>